<name>A0AAD5SEV7_9FUNG</name>
<evidence type="ECO:0000256" key="1">
    <source>
        <dbReference type="SAM" id="Coils"/>
    </source>
</evidence>
<dbReference type="InterPro" id="IPR030392">
    <property type="entry name" value="S74_ICA"/>
</dbReference>
<gene>
    <name evidence="3" type="ORF">HK097_007235</name>
</gene>
<feature type="domain" description="Peptidase S74" evidence="2">
    <location>
        <begin position="1323"/>
        <end position="1415"/>
    </location>
</feature>
<reference evidence="3" key="1">
    <citation type="submission" date="2020-05" db="EMBL/GenBank/DDBJ databases">
        <title>Phylogenomic resolution of chytrid fungi.</title>
        <authorList>
            <person name="Stajich J.E."/>
            <person name="Amses K."/>
            <person name="Simmons R."/>
            <person name="Seto K."/>
            <person name="Myers J."/>
            <person name="Bonds A."/>
            <person name="Quandt C.A."/>
            <person name="Barry K."/>
            <person name="Liu P."/>
            <person name="Grigoriev I."/>
            <person name="Longcore J.E."/>
            <person name="James T.Y."/>
        </authorList>
    </citation>
    <scope>NUCLEOTIDE SEQUENCE</scope>
    <source>
        <strain evidence="3">JEL0318</strain>
    </source>
</reference>
<dbReference type="PROSITE" id="PS51688">
    <property type="entry name" value="ICA"/>
    <property type="match status" value="1"/>
</dbReference>
<protein>
    <recommendedName>
        <fullName evidence="2">Peptidase S74 domain-containing protein</fullName>
    </recommendedName>
</protein>
<evidence type="ECO:0000313" key="3">
    <source>
        <dbReference type="EMBL" id="KAJ3051747.1"/>
    </source>
</evidence>
<proteinExistence type="predicted"/>
<accession>A0AAD5SEV7</accession>
<dbReference type="Proteomes" id="UP001212841">
    <property type="component" value="Unassembled WGS sequence"/>
</dbReference>
<dbReference type="Pfam" id="PF13884">
    <property type="entry name" value="Peptidase_S74"/>
    <property type="match status" value="1"/>
</dbReference>
<organism evidence="3 4">
    <name type="scientific">Rhizophlyctis rosea</name>
    <dbReference type="NCBI Taxonomy" id="64517"/>
    <lineage>
        <taxon>Eukaryota</taxon>
        <taxon>Fungi</taxon>
        <taxon>Fungi incertae sedis</taxon>
        <taxon>Chytridiomycota</taxon>
        <taxon>Chytridiomycota incertae sedis</taxon>
        <taxon>Chytridiomycetes</taxon>
        <taxon>Rhizophlyctidales</taxon>
        <taxon>Rhizophlyctidaceae</taxon>
        <taxon>Rhizophlyctis</taxon>
    </lineage>
</organism>
<feature type="coiled-coil region" evidence="1">
    <location>
        <begin position="486"/>
        <end position="513"/>
    </location>
</feature>
<evidence type="ECO:0000313" key="4">
    <source>
        <dbReference type="Proteomes" id="UP001212841"/>
    </source>
</evidence>
<keyword evidence="1" id="KW-0175">Coiled coil</keyword>
<dbReference type="EMBL" id="JADGJD010000362">
    <property type="protein sequence ID" value="KAJ3051747.1"/>
    <property type="molecule type" value="Genomic_DNA"/>
</dbReference>
<evidence type="ECO:0000259" key="2">
    <source>
        <dbReference type="PROSITE" id="PS51688"/>
    </source>
</evidence>
<keyword evidence="4" id="KW-1185">Reference proteome</keyword>
<comment type="caution">
    <text evidence="3">The sequence shown here is derived from an EMBL/GenBank/DDBJ whole genome shotgun (WGS) entry which is preliminary data.</text>
</comment>
<sequence length="1416" mass="150751">MLLGKTILSGSLEPFPSSTVSIGTQELPFTSLHANDIYSRHGKLEVNKVSVSNPLTVQSDAGNVTLGLAYDSTLQTTPGGKLTVVPKILMQSDLEIKATAPIKLILDSDTNPDDPIGLSIVLDFDEDDFGLTNGGKLDLKETTYKGFGGVKIGGISDVDFIDDLVDDEDLNIPKIKGVRLNTSNDFTQVTGSLHIKPKSIVGALTYYSVSGLDADESLYYNSIGNILNVQRVHLQQSLLLSASDAVSKFYLDQCLLDNPLGGIDIQDVGNRKQFRIKVDGTTVQLGADGILNGGYRGMHPLRVVGNEIDLLTDGITIVEDGTGLRANYRAMHPLRIAGNEIDLVTDGVTIVEDGAGLRGNYKAMFPLQLPMGTNEVSLQIDERSLQINGSAGVGVNVAEGMGLQVMASGIALDLDGEKGILIAGKQISALTDMLTITFNAEGALQGNYKGDPDGDIRISANVISCLITAGNGLVKTGSTISLSQDLQDKVDEVDDLKDTLDNTVDKLDDALGDITHMTSQIDNLANNLASVVESVFSQAAQIGISTGAGIVGGGISSGLALTAAGKVAKDGIQTLISANAAKVIGAGAAAVSLAGIIGGLLGSLGGRKVYNYYTIGENGVSSGGTPEGGSDPLYGYSISQGYNWDRVKYPNKQTSPMTIGGMLGTNLANVLLPSTSPFTGQVTIRGGLGLDGALYSSGDIFMQTNQKVASESFVTTRGYITSSNLTGYATESFVNGRDFITSTALAPYLLATTASSMYQPLFTVGTGLTKSGNTISVNASQTLTGLIVNGETSLQLTKFSKRLENWDTTTSAPAQTLQSTNKMYMDSTNTRQNGFSPGAVITNTDLNPKTQYGTVVYNNIVYPTLYAGTYTVSGANSGVYLVQNTGGAWVQCGGGVCILRNGQIVNYVQTTATGSMTNSGVLYANSRSFTTTVTVQTGDALLPSWGMNYTASSGYKAEVDWTSWSVSGHPALNAMDLSSNKTEWFPDTKIINRLTSASTGISLNCNFTAPNVYSRTDIDTLLNGKMNAFDLSSYYNKTETNNLLSGKMNAFDLTTYFTKTETNNLLSGKMNSFDLSSYYNKTETNNLLSAKENILTFTGAALDNGLSLKANIFTVTGGLTYTNNVLGLDLSSYNTKSEITSLLSAYYNKSDSDTKFATITQLATKQNTIDWNNTPLVATTGSLYVKGFEVYVGNGDQSSRGNSGSSRALVKMPGAKLWMNYGADFSKLHVRNTSMTQINTVIPWSNVSDSSALEIDGSSLFHGTVILSCKNQRNQMVGGYRWVNGSSSSGWNGYQTTDASQNVAFLMGASRMVINGGEINIISDRKMKENIKPIRNALDAVKAIHAVTFNYIGGVKETHGFIAQDVDKVLPQLVDRFIQPDETSMLMLNQQGMLPILWSALQALSAELEKLKRTLL</sequence>